<feature type="domain" description="Integrase catalytic" evidence="1">
    <location>
        <begin position="152"/>
        <end position="326"/>
    </location>
</feature>
<sequence>MRTPAWLRLSQRSSAWKDAEILLLRHHIALLERRSTTRPKLTWSDRALFAALLALILRPGHAQLRLPVTPATIPRWHRDLVKRRWTAKSKRKSRGRPRRHPTITQLVLQMARDNEHWGYRRITGEPAGLGITVAASTVWEILKKHGIDPAPRRDGPTWAQFLRSQAEAIIACDFFTVDLLDGTKAYVMAAIEHATRRIHILGATAHPTHAWVTQQTRNLLMDLEDSTAQVRYLIRDRDILYPPQLEDLLAGAGIETLRSAVRAPRMNAIMERWIGGYRRELLDRTLIWNLPHLLRILHDYETHHNTHRPHMALASAAPDKPKPPEVTDLDAFRARNQARAGGVVNEYRRAA</sequence>
<dbReference type="Proteomes" id="UP000675781">
    <property type="component" value="Unassembled WGS sequence"/>
</dbReference>
<dbReference type="GO" id="GO:0003676">
    <property type="term" value="F:nucleic acid binding"/>
    <property type="evidence" value="ECO:0007669"/>
    <property type="project" value="InterPro"/>
</dbReference>
<dbReference type="SUPFAM" id="SSF46689">
    <property type="entry name" value="Homeodomain-like"/>
    <property type="match status" value="1"/>
</dbReference>
<gene>
    <name evidence="2" type="ORF">KDL01_03005</name>
</gene>
<dbReference type="Gene3D" id="3.30.420.10">
    <property type="entry name" value="Ribonuclease H-like superfamily/Ribonuclease H"/>
    <property type="match status" value="1"/>
</dbReference>
<proteinExistence type="predicted"/>
<keyword evidence="3" id="KW-1185">Reference proteome</keyword>
<reference evidence="2" key="1">
    <citation type="submission" date="2021-04" db="EMBL/GenBank/DDBJ databases">
        <title>Genome based classification of Actinospica acidithermotolerans sp. nov., an actinobacterium isolated from an Indonesian hot spring.</title>
        <authorList>
            <person name="Kusuma A.B."/>
            <person name="Putra K.E."/>
            <person name="Nafisah S."/>
            <person name="Loh J."/>
            <person name="Nouioui I."/>
            <person name="Goodfellow M."/>
        </authorList>
    </citation>
    <scope>NUCLEOTIDE SEQUENCE</scope>
    <source>
        <strain evidence="2">CSCA 57</strain>
    </source>
</reference>
<dbReference type="InterPro" id="IPR012337">
    <property type="entry name" value="RNaseH-like_sf"/>
</dbReference>
<dbReference type="InterPro" id="IPR001584">
    <property type="entry name" value="Integrase_cat-core"/>
</dbReference>
<accession>A0A941EK01</accession>
<protein>
    <submittedName>
        <fullName evidence="2">Integrase core domain-containing protein</fullName>
    </submittedName>
</protein>
<comment type="caution">
    <text evidence="2">The sequence shown here is derived from an EMBL/GenBank/DDBJ whole genome shotgun (WGS) entry which is preliminary data.</text>
</comment>
<name>A0A941EK01_9ACTN</name>
<dbReference type="InterPro" id="IPR036397">
    <property type="entry name" value="RNaseH_sf"/>
</dbReference>
<dbReference type="PROSITE" id="PS50994">
    <property type="entry name" value="INTEGRASE"/>
    <property type="match status" value="1"/>
</dbReference>
<dbReference type="EMBL" id="JAGSOG010000008">
    <property type="protein sequence ID" value="MBR7832210.1"/>
    <property type="molecule type" value="Genomic_DNA"/>
</dbReference>
<dbReference type="RefSeq" id="WP_212526747.1">
    <property type="nucleotide sequence ID" value="NZ_JAGSOG010000008.1"/>
</dbReference>
<evidence type="ECO:0000259" key="1">
    <source>
        <dbReference type="PROSITE" id="PS50994"/>
    </source>
</evidence>
<organism evidence="2 3">
    <name type="scientific">Actinospica durhamensis</name>
    <dbReference type="NCBI Taxonomy" id="1508375"/>
    <lineage>
        <taxon>Bacteria</taxon>
        <taxon>Bacillati</taxon>
        <taxon>Actinomycetota</taxon>
        <taxon>Actinomycetes</taxon>
        <taxon>Catenulisporales</taxon>
        <taxon>Actinospicaceae</taxon>
        <taxon>Actinospica</taxon>
    </lineage>
</organism>
<dbReference type="InterPro" id="IPR009057">
    <property type="entry name" value="Homeodomain-like_sf"/>
</dbReference>
<dbReference type="GO" id="GO:0015074">
    <property type="term" value="P:DNA integration"/>
    <property type="evidence" value="ECO:0007669"/>
    <property type="project" value="InterPro"/>
</dbReference>
<evidence type="ECO:0000313" key="2">
    <source>
        <dbReference type="EMBL" id="MBR7832210.1"/>
    </source>
</evidence>
<dbReference type="AlphaFoldDB" id="A0A941EK01"/>
<evidence type="ECO:0000313" key="3">
    <source>
        <dbReference type="Proteomes" id="UP000675781"/>
    </source>
</evidence>
<dbReference type="Pfam" id="PF13683">
    <property type="entry name" value="rve_3"/>
    <property type="match status" value="1"/>
</dbReference>
<dbReference type="SUPFAM" id="SSF53098">
    <property type="entry name" value="Ribonuclease H-like"/>
    <property type="match status" value="1"/>
</dbReference>